<protein>
    <submittedName>
        <fullName evidence="1">Uncharacterized protein</fullName>
    </submittedName>
</protein>
<evidence type="ECO:0000313" key="1">
    <source>
        <dbReference type="EMBL" id="KAJ8304773.1"/>
    </source>
</evidence>
<feature type="non-terminal residue" evidence="1">
    <location>
        <position position="192"/>
    </location>
</feature>
<keyword evidence="2" id="KW-1185">Reference proteome</keyword>
<accession>A0ABQ9EHN0</accession>
<sequence>MLRERLERAISKGTRTTLEIALENFIMHLVPDHGEISKANDKLQYFVYKQALADAIKRRNIAVLEQYVQKAKTSKYSVELEDDINKAEDFLNKLTPTSRISSSDKEARDADNTGNTELYKTKASTNTRFLDWGYVQSLLAQSGKDGLQKRIENLDIDKVPRDSIEIAESLLENHNLKEAREASVGAAAFFQW</sequence>
<reference evidence="1 2" key="1">
    <citation type="submission" date="2022-12" db="EMBL/GenBank/DDBJ databases">
        <title>Chromosome-level genome of Tegillarca granosa.</title>
        <authorList>
            <person name="Kim J."/>
        </authorList>
    </citation>
    <scope>NUCLEOTIDE SEQUENCE [LARGE SCALE GENOMIC DNA]</scope>
    <source>
        <strain evidence="1">Teg-2019</strain>
        <tissue evidence="1">Adductor muscle</tissue>
    </source>
</reference>
<comment type="caution">
    <text evidence="1">The sequence shown here is derived from an EMBL/GenBank/DDBJ whole genome shotgun (WGS) entry which is preliminary data.</text>
</comment>
<gene>
    <name evidence="1" type="ORF">KUTeg_018356</name>
</gene>
<name>A0ABQ9EHN0_TEGGR</name>
<organism evidence="1 2">
    <name type="scientific">Tegillarca granosa</name>
    <name type="common">Malaysian cockle</name>
    <name type="synonym">Anadara granosa</name>
    <dbReference type="NCBI Taxonomy" id="220873"/>
    <lineage>
        <taxon>Eukaryota</taxon>
        <taxon>Metazoa</taxon>
        <taxon>Spiralia</taxon>
        <taxon>Lophotrochozoa</taxon>
        <taxon>Mollusca</taxon>
        <taxon>Bivalvia</taxon>
        <taxon>Autobranchia</taxon>
        <taxon>Pteriomorphia</taxon>
        <taxon>Arcoida</taxon>
        <taxon>Arcoidea</taxon>
        <taxon>Arcidae</taxon>
        <taxon>Tegillarca</taxon>
    </lineage>
</organism>
<evidence type="ECO:0000313" key="2">
    <source>
        <dbReference type="Proteomes" id="UP001217089"/>
    </source>
</evidence>
<dbReference type="EMBL" id="JARBDR010000903">
    <property type="protein sequence ID" value="KAJ8304773.1"/>
    <property type="molecule type" value="Genomic_DNA"/>
</dbReference>
<dbReference type="Proteomes" id="UP001217089">
    <property type="component" value="Unassembled WGS sequence"/>
</dbReference>
<proteinExistence type="predicted"/>